<dbReference type="AlphaFoldDB" id="A0A0F9EE66"/>
<dbReference type="EMBL" id="LAZR01035194">
    <property type="protein sequence ID" value="KKL28166.1"/>
    <property type="molecule type" value="Genomic_DNA"/>
</dbReference>
<comment type="caution">
    <text evidence="1">The sequence shown here is derived from an EMBL/GenBank/DDBJ whole genome shotgun (WGS) entry which is preliminary data.</text>
</comment>
<evidence type="ECO:0000313" key="1">
    <source>
        <dbReference type="EMBL" id="KKL28166.1"/>
    </source>
</evidence>
<organism evidence="1">
    <name type="scientific">marine sediment metagenome</name>
    <dbReference type="NCBI Taxonomy" id="412755"/>
    <lineage>
        <taxon>unclassified sequences</taxon>
        <taxon>metagenomes</taxon>
        <taxon>ecological metagenomes</taxon>
    </lineage>
</organism>
<proteinExistence type="predicted"/>
<accession>A0A0F9EE66</accession>
<sequence length="84" mass="10193">MTNKEKKLWTARLRPFWKLRDKAHDKFRKREMEIEKLMKKATGEDLEFFYTDEGACVGIGHSDVERRSSKKEDYFPLVHDIWLM</sequence>
<gene>
    <name evidence="1" type="ORF">LCGC14_2377900</name>
</gene>
<reference evidence="1" key="1">
    <citation type="journal article" date="2015" name="Nature">
        <title>Complex archaea that bridge the gap between prokaryotes and eukaryotes.</title>
        <authorList>
            <person name="Spang A."/>
            <person name="Saw J.H."/>
            <person name="Jorgensen S.L."/>
            <person name="Zaremba-Niedzwiedzka K."/>
            <person name="Martijn J."/>
            <person name="Lind A.E."/>
            <person name="van Eijk R."/>
            <person name="Schleper C."/>
            <person name="Guy L."/>
            <person name="Ettema T.J."/>
        </authorList>
    </citation>
    <scope>NUCLEOTIDE SEQUENCE</scope>
</reference>
<protein>
    <submittedName>
        <fullName evidence="1">Uncharacterized protein</fullName>
    </submittedName>
</protein>
<name>A0A0F9EE66_9ZZZZ</name>